<dbReference type="EMBL" id="LAZR01007344">
    <property type="protein sequence ID" value="KKM85852.1"/>
    <property type="molecule type" value="Genomic_DNA"/>
</dbReference>
<dbReference type="AlphaFoldDB" id="A0A0F9NX91"/>
<evidence type="ECO:0000313" key="1">
    <source>
        <dbReference type="EMBL" id="KKM85852.1"/>
    </source>
</evidence>
<protein>
    <submittedName>
        <fullName evidence="1">Uncharacterized protein</fullName>
    </submittedName>
</protein>
<sequence>PLTKEEIQEEYLKWIEEGPDIENYKQIFENNRGTSASDEIIESHIHNWRLRKIAPIKRYISRKMIRIYNVEDERIKHIDPFEDLSRVQIGPISPIKKEQMENMSVQEIFSYIKEYKEPKHSFSVSNVGLGRALRDSVEGRPKEFTVIVPEFLKFTETHKYLSFLLDGFETALTNKHIFDWDSIISLCKAIMIKTEKLIEISEDPILYKERTLRDIKISIGRLFRLGLSKDHQNSIPFSYKDDVFAILNILCDDEEPTLEEELNNIKGNWRISDMSINSVRGIAMNRLIDFTFWNVGYSYDETLLKDNSISKIPEEIKSVLEYHLDYEADPSYTIRYIYGFHLNNLIYLDKKWVIENLTNIFPEENNKQGYWEAAWSGYLDGNIANAITFEILRKQYVRAIECFNDEDLEIKSINFSTERLANEVMRLYINGIEDLKSENSLVFKFYQKTPDSIKKLGIAYIGQNLSSLKDMKEFDLVLKRLMELWEERLRVFKNSNIDDYKREIVFFFLWFNNSIFEKGWTIDRFGEVLDLTNGSINIFSDVLDTFLRYIDEFPLKVIHCLEKIIKNQVRTDGYLLFERKYRPILIRLLLSNEKDINERTKSLINYLGSQDLHYFRDLLG</sequence>
<feature type="non-terminal residue" evidence="1">
    <location>
        <position position="1"/>
    </location>
</feature>
<name>A0A0F9NX91_9ZZZZ</name>
<proteinExistence type="predicted"/>
<reference evidence="1" key="1">
    <citation type="journal article" date="2015" name="Nature">
        <title>Complex archaea that bridge the gap between prokaryotes and eukaryotes.</title>
        <authorList>
            <person name="Spang A."/>
            <person name="Saw J.H."/>
            <person name="Jorgensen S.L."/>
            <person name="Zaremba-Niedzwiedzka K."/>
            <person name="Martijn J."/>
            <person name="Lind A.E."/>
            <person name="van Eijk R."/>
            <person name="Schleper C."/>
            <person name="Guy L."/>
            <person name="Ettema T.J."/>
        </authorList>
    </citation>
    <scope>NUCLEOTIDE SEQUENCE</scope>
</reference>
<accession>A0A0F9NX91</accession>
<gene>
    <name evidence="1" type="ORF">LCGC14_1284850</name>
</gene>
<organism evidence="1">
    <name type="scientific">marine sediment metagenome</name>
    <dbReference type="NCBI Taxonomy" id="412755"/>
    <lineage>
        <taxon>unclassified sequences</taxon>
        <taxon>metagenomes</taxon>
        <taxon>ecological metagenomes</taxon>
    </lineage>
</organism>
<comment type="caution">
    <text evidence="1">The sequence shown here is derived from an EMBL/GenBank/DDBJ whole genome shotgun (WGS) entry which is preliminary data.</text>
</comment>